<reference evidence="3" key="1">
    <citation type="submission" date="2015-12" db="EMBL/GenBank/DDBJ databases">
        <title>Genome sequence of a biocontrol rhizobacterium Chryseobacterium kwangjuense strain KJ1R5 isolated from pepper (Capsicum annuum L.).</title>
        <authorList>
            <person name="Jeong J.-J."/>
            <person name="Park H."/>
            <person name="Mannaa M."/>
            <person name="Sang M.K."/>
            <person name="Choi I.-G."/>
            <person name="Kim K.D."/>
        </authorList>
    </citation>
    <scope>NUCLEOTIDE SEQUENCE [LARGE SCALE GENOMIC DNA]</scope>
    <source>
        <strain evidence="3">KJ1R5</strain>
    </source>
</reference>
<dbReference type="EMBL" id="LPUR01000001">
    <property type="protein sequence ID" value="KXH85805.1"/>
    <property type="molecule type" value="Genomic_DNA"/>
</dbReference>
<accession>A0A135WLN4</accession>
<evidence type="ECO:0000256" key="1">
    <source>
        <dbReference type="SAM" id="SignalP"/>
    </source>
</evidence>
<dbReference type="Proteomes" id="UP000070513">
    <property type="component" value="Unassembled WGS sequence"/>
</dbReference>
<sequence length="205" mass="23737">MKTLIHLLFLIIFSGSVSGQRSNTIDCKITYLPSIKNDDKLIKISKQQAKKTDSLIALKSFKIKLSQDDINKFNELYDRKAFDGEKIYKISDSTYSKILKNKEVELDLNLINTIGAKSILDLISGVIDGAPFTLTAKTSNNTFIFNDNFRGMPKLIELREYLIFHFIYQETKFCKPSNKLVEEYFSREKLLKNIMYSLTRIESEY</sequence>
<name>A0A135WLN4_9FLAO</name>
<reference evidence="2 3" key="2">
    <citation type="journal article" date="2016" name="Genome Announc.">
        <title>Draft Genome Sequence of a Biocontrol Rhizobacterium, Chryseobacterium kwangjuense Strain KJ1R5, Isolated from Pepper (Capsicum annuum).</title>
        <authorList>
            <person name="Jeong J.J."/>
            <person name="Park H."/>
            <person name="Park B.H."/>
            <person name="Mannaa M."/>
            <person name="Sang M.K."/>
            <person name="Choi I.G."/>
            <person name="Kim K.D."/>
        </authorList>
    </citation>
    <scope>NUCLEOTIDE SEQUENCE [LARGE SCALE GENOMIC DNA]</scope>
    <source>
        <strain evidence="2 3">KJ1R5</strain>
    </source>
</reference>
<keyword evidence="1" id="KW-0732">Signal</keyword>
<dbReference type="OrthoDB" id="1274436at2"/>
<evidence type="ECO:0000313" key="3">
    <source>
        <dbReference type="Proteomes" id="UP000070513"/>
    </source>
</evidence>
<organism evidence="2 3">
    <name type="scientific">Chryseobacterium kwangjuense</name>
    <dbReference type="NCBI Taxonomy" id="267125"/>
    <lineage>
        <taxon>Bacteria</taxon>
        <taxon>Pseudomonadati</taxon>
        <taxon>Bacteroidota</taxon>
        <taxon>Flavobacteriia</taxon>
        <taxon>Flavobacteriales</taxon>
        <taxon>Weeksellaceae</taxon>
        <taxon>Chryseobacterium group</taxon>
        <taxon>Chryseobacterium</taxon>
    </lineage>
</organism>
<protein>
    <submittedName>
        <fullName evidence="2">Uncharacterized protein</fullName>
    </submittedName>
</protein>
<comment type="caution">
    <text evidence="2">The sequence shown here is derived from an EMBL/GenBank/DDBJ whole genome shotgun (WGS) entry which is preliminary data.</text>
</comment>
<dbReference type="AlphaFoldDB" id="A0A135WLN4"/>
<evidence type="ECO:0000313" key="2">
    <source>
        <dbReference type="EMBL" id="KXH85805.1"/>
    </source>
</evidence>
<dbReference type="RefSeq" id="WP_131797267.1">
    <property type="nucleotide sequence ID" value="NZ_LPUR01000001.1"/>
</dbReference>
<feature type="chain" id="PRO_5007468156" evidence="1">
    <location>
        <begin position="20"/>
        <end position="205"/>
    </location>
</feature>
<proteinExistence type="predicted"/>
<gene>
    <name evidence="2" type="ORF">AU378_08705</name>
</gene>
<feature type="signal peptide" evidence="1">
    <location>
        <begin position="1"/>
        <end position="19"/>
    </location>
</feature>